<feature type="signal peptide" evidence="1">
    <location>
        <begin position="1"/>
        <end position="20"/>
    </location>
</feature>
<evidence type="ECO:0000256" key="1">
    <source>
        <dbReference type="SAM" id="SignalP"/>
    </source>
</evidence>
<comment type="caution">
    <text evidence="2">The sequence shown here is derived from an EMBL/GenBank/DDBJ whole genome shotgun (WGS) entry which is preliminary data.</text>
</comment>
<evidence type="ECO:0000313" key="3">
    <source>
        <dbReference type="Proteomes" id="UP000249046"/>
    </source>
</evidence>
<proteinExistence type="predicted"/>
<accession>A0A2W5KF18</accession>
<evidence type="ECO:0000313" key="2">
    <source>
        <dbReference type="EMBL" id="PZQ15461.1"/>
    </source>
</evidence>
<protein>
    <submittedName>
        <fullName evidence="2">Uncharacterized protein</fullName>
    </submittedName>
</protein>
<reference evidence="2 3" key="1">
    <citation type="submission" date="2017-08" db="EMBL/GenBank/DDBJ databases">
        <title>Infants hospitalized years apart are colonized by the same room-sourced microbial strains.</title>
        <authorList>
            <person name="Brooks B."/>
            <person name="Olm M.R."/>
            <person name="Firek B.A."/>
            <person name="Baker R."/>
            <person name="Thomas B.C."/>
            <person name="Morowitz M.J."/>
            <person name="Banfield J.F."/>
        </authorList>
    </citation>
    <scope>NUCLEOTIDE SEQUENCE [LARGE SCALE GENOMIC DNA]</scope>
    <source>
        <strain evidence="2">S2_005_003_R2_42</strain>
    </source>
</reference>
<organism evidence="2 3">
    <name type="scientific">Rhodanobacter denitrificans</name>
    <dbReference type="NCBI Taxonomy" id="666685"/>
    <lineage>
        <taxon>Bacteria</taxon>
        <taxon>Pseudomonadati</taxon>
        <taxon>Pseudomonadota</taxon>
        <taxon>Gammaproteobacteria</taxon>
        <taxon>Lysobacterales</taxon>
        <taxon>Rhodanobacteraceae</taxon>
        <taxon>Rhodanobacter</taxon>
    </lineage>
</organism>
<name>A0A2W5KF18_9GAMM</name>
<dbReference type="Proteomes" id="UP000249046">
    <property type="component" value="Unassembled WGS sequence"/>
</dbReference>
<keyword evidence="1" id="KW-0732">Signal</keyword>
<sequence>MRRTLLGSIAGFALAAGAHAEPSAPLDLHFALSVDGRLVGTPRLLVRPGIPGEIRVDADDGYRFEIRADAPATPTDPPSIVLSTSLQTRLDGAWHVVAQPTLQIALDGRPASIEVGAADADAARYRIEVRATRIDEESLAVPTARR</sequence>
<dbReference type="EMBL" id="QFPO01000006">
    <property type="protein sequence ID" value="PZQ15461.1"/>
    <property type="molecule type" value="Genomic_DNA"/>
</dbReference>
<feature type="chain" id="PRO_5015856341" evidence="1">
    <location>
        <begin position="21"/>
        <end position="146"/>
    </location>
</feature>
<dbReference type="AlphaFoldDB" id="A0A2W5KF18"/>
<gene>
    <name evidence="2" type="ORF">DI564_09045</name>
</gene>